<organism evidence="1 2">
    <name type="scientific">Teichococcus aestuarii</name>
    <dbReference type="NCBI Taxonomy" id="568898"/>
    <lineage>
        <taxon>Bacteria</taxon>
        <taxon>Pseudomonadati</taxon>
        <taxon>Pseudomonadota</taxon>
        <taxon>Alphaproteobacteria</taxon>
        <taxon>Acetobacterales</taxon>
        <taxon>Roseomonadaceae</taxon>
        <taxon>Roseomonas</taxon>
    </lineage>
</organism>
<evidence type="ECO:0000313" key="2">
    <source>
        <dbReference type="Proteomes" id="UP000245048"/>
    </source>
</evidence>
<evidence type="ECO:0000313" key="1">
    <source>
        <dbReference type="EMBL" id="PWC28955.1"/>
    </source>
</evidence>
<name>A0A2U1V4Y0_9PROT</name>
<protein>
    <submittedName>
        <fullName evidence="1">Uncharacterized protein</fullName>
    </submittedName>
</protein>
<comment type="caution">
    <text evidence="1">The sequence shown here is derived from an EMBL/GenBank/DDBJ whole genome shotgun (WGS) entry which is preliminary data.</text>
</comment>
<proteinExistence type="predicted"/>
<accession>A0A2U1V4Y0</accession>
<dbReference type="EMBL" id="PDOA01000005">
    <property type="protein sequence ID" value="PWC28955.1"/>
    <property type="molecule type" value="Genomic_DNA"/>
</dbReference>
<sequence length="68" mass="7143">MASPATADTSSLQQKLRIDQEALLLMLSYIEAECARLGAREAAHHAALAAALLPQAGSWNASMPALPQ</sequence>
<gene>
    <name evidence="1" type="ORF">CR165_10185</name>
</gene>
<dbReference type="RefSeq" id="WP_109516873.1">
    <property type="nucleotide sequence ID" value="NZ_JBHSCH010000022.1"/>
</dbReference>
<reference evidence="2" key="1">
    <citation type="submission" date="2017-10" db="EMBL/GenBank/DDBJ databases">
        <authorList>
            <person name="Toshchakov S.V."/>
            <person name="Goeva M.A."/>
        </authorList>
    </citation>
    <scope>NUCLEOTIDE SEQUENCE [LARGE SCALE GENOMIC DNA]</scope>
    <source>
        <strain evidence="2">JR1/69-1-13</strain>
    </source>
</reference>
<dbReference type="Proteomes" id="UP000245048">
    <property type="component" value="Unassembled WGS sequence"/>
</dbReference>
<dbReference type="OrthoDB" id="7285281at2"/>
<keyword evidence="2" id="KW-1185">Reference proteome</keyword>
<dbReference type="AlphaFoldDB" id="A0A2U1V4Y0"/>